<comment type="pathway">
    <text evidence="1">Cofactor biosynthesis; NAD(+) biosynthesis.</text>
</comment>
<keyword evidence="10" id="KW-1185">Reference proteome</keyword>
<keyword evidence="5 6" id="KW-0520">NAD</keyword>
<dbReference type="EC" id="6.3.1.5" evidence="7"/>
<dbReference type="EMBL" id="CP104013">
    <property type="protein sequence ID" value="UYP44640.1"/>
    <property type="molecule type" value="Genomic_DNA"/>
</dbReference>
<evidence type="ECO:0000313" key="9">
    <source>
        <dbReference type="EMBL" id="UYP44640.1"/>
    </source>
</evidence>
<dbReference type="Proteomes" id="UP001208689">
    <property type="component" value="Chromosome"/>
</dbReference>
<evidence type="ECO:0000256" key="4">
    <source>
        <dbReference type="ARBA" id="ARBA00022840"/>
    </source>
</evidence>
<proteinExistence type="inferred from homology"/>
<feature type="domain" description="NAD/GMP synthase" evidence="8">
    <location>
        <begin position="159"/>
        <end position="297"/>
    </location>
</feature>
<comment type="catalytic activity">
    <reaction evidence="7">
        <text>deamido-NAD(+) + NH4(+) + ATP = AMP + diphosphate + NAD(+) + H(+)</text>
        <dbReference type="Rhea" id="RHEA:21188"/>
        <dbReference type="ChEBI" id="CHEBI:15378"/>
        <dbReference type="ChEBI" id="CHEBI:28938"/>
        <dbReference type="ChEBI" id="CHEBI:30616"/>
        <dbReference type="ChEBI" id="CHEBI:33019"/>
        <dbReference type="ChEBI" id="CHEBI:57540"/>
        <dbReference type="ChEBI" id="CHEBI:58437"/>
        <dbReference type="ChEBI" id="CHEBI:456215"/>
        <dbReference type="EC" id="6.3.1.5"/>
    </reaction>
</comment>
<dbReference type="InterPro" id="IPR014729">
    <property type="entry name" value="Rossmann-like_a/b/a_fold"/>
</dbReference>
<dbReference type="GO" id="GO:0008795">
    <property type="term" value="F:NAD+ synthase activity"/>
    <property type="evidence" value="ECO:0007669"/>
    <property type="project" value="UniProtKB-EC"/>
</dbReference>
<protein>
    <recommendedName>
        <fullName evidence="7">NH(3)-dependent NAD(+) synthetase</fullName>
        <ecNumber evidence="7">6.3.1.5</ecNumber>
    </recommendedName>
</protein>
<keyword evidence="4 6" id="KW-0067">ATP-binding</keyword>
<dbReference type="NCBIfam" id="TIGR00552">
    <property type="entry name" value="nadE"/>
    <property type="match status" value="1"/>
</dbReference>
<dbReference type="PANTHER" id="PTHR23090">
    <property type="entry name" value="NH 3 /GLUTAMINE-DEPENDENT NAD + SYNTHETASE"/>
    <property type="match status" value="1"/>
</dbReference>
<evidence type="ECO:0000313" key="10">
    <source>
        <dbReference type="Proteomes" id="UP001208689"/>
    </source>
</evidence>
<evidence type="ECO:0000256" key="7">
    <source>
        <dbReference type="RuleBase" id="RU003812"/>
    </source>
</evidence>
<feature type="domain" description="NAD/GMP synthase" evidence="8">
    <location>
        <begin position="16"/>
        <end position="101"/>
    </location>
</feature>
<dbReference type="CDD" id="cd00553">
    <property type="entry name" value="NAD_synthase"/>
    <property type="match status" value="1"/>
</dbReference>
<evidence type="ECO:0000256" key="1">
    <source>
        <dbReference type="ARBA" id="ARBA00004790"/>
    </source>
</evidence>
<reference evidence="9" key="1">
    <citation type="submission" date="2022-09" db="EMBL/GenBank/DDBJ databases">
        <title>Actin cytoskeleton and complex cell architecture in an #Asgard archaeon.</title>
        <authorList>
            <person name="Ponce Toledo R.I."/>
            <person name="Schleper C."/>
            <person name="Rodrigues Oliveira T."/>
            <person name="Wollweber F."/>
            <person name="Xu J."/>
            <person name="Rittmann S."/>
            <person name="Klingl A."/>
            <person name="Pilhofer M."/>
        </authorList>
    </citation>
    <scope>NUCLEOTIDE SEQUENCE</scope>
    <source>
        <strain evidence="9">B-35</strain>
    </source>
</reference>
<dbReference type="Gene3D" id="3.40.50.620">
    <property type="entry name" value="HUPs"/>
    <property type="match status" value="1"/>
</dbReference>
<dbReference type="Pfam" id="PF02540">
    <property type="entry name" value="NAD_synthase"/>
    <property type="match status" value="2"/>
</dbReference>
<keyword evidence="3 6" id="KW-0547">Nucleotide-binding</keyword>
<sequence length="300" mass="34396">MQEIPIFDSTNLSEITQNIEIFIKNALKRLKKDGAIIGLSGGLDSAVTATLLVRSLGLSKVKLLNMPEKDSKSIHQRHAKQLANHLGIKLMKRRINGPLRVSGTYRLLPLRFIPTQKLRALLIKVGKKRFLSDGDAHLLLDRFSYRPRSWMARANAYAMTKHRMRMTFIYKYADFLNYAVVGAANRTEWLTGTFSKWGIDHCADIMPIIHVYRSQLDPLAKYLQIPDYIRFKGADPDIIPGDLNKGDLLGGFSLVDQILFNLENGLPKEKLFEKFDKSRVEIIDQLWKNSQCMREIPYHL</sequence>
<dbReference type="SUPFAM" id="SSF52402">
    <property type="entry name" value="Adenine nucleotide alpha hydrolases-like"/>
    <property type="match status" value="1"/>
</dbReference>
<dbReference type="InterPro" id="IPR003694">
    <property type="entry name" value="NAD_synthase"/>
</dbReference>
<gene>
    <name evidence="9" type="ORF">NEF87_000925</name>
</gene>
<evidence type="ECO:0000259" key="8">
    <source>
        <dbReference type="Pfam" id="PF02540"/>
    </source>
</evidence>
<keyword evidence="2 6" id="KW-0436">Ligase</keyword>
<organism evidence="9 10">
    <name type="scientific">Candidatus Lokiarchaeum ossiferum</name>
    <dbReference type="NCBI Taxonomy" id="2951803"/>
    <lineage>
        <taxon>Archaea</taxon>
        <taxon>Promethearchaeati</taxon>
        <taxon>Promethearchaeota</taxon>
        <taxon>Promethearchaeia</taxon>
        <taxon>Promethearchaeales</taxon>
        <taxon>Promethearchaeaceae</taxon>
        <taxon>Candidatus Lokiarchaeum</taxon>
    </lineage>
</organism>
<evidence type="ECO:0000256" key="5">
    <source>
        <dbReference type="ARBA" id="ARBA00023027"/>
    </source>
</evidence>
<name>A0ABY6HM97_9ARCH</name>
<comment type="similarity">
    <text evidence="6">Belongs to the NAD synthetase family.</text>
</comment>
<accession>A0ABY6HM97</accession>
<dbReference type="PANTHER" id="PTHR23090:SF9">
    <property type="entry name" value="GLUTAMINE-DEPENDENT NAD(+) SYNTHETASE"/>
    <property type="match status" value="1"/>
</dbReference>
<evidence type="ECO:0000256" key="2">
    <source>
        <dbReference type="ARBA" id="ARBA00022598"/>
    </source>
</evidence>
<dbReference type="InterPro" id="IPR022310">
    <property type="entry name" value="NAD/GMP_synthase"/>
</dbReference>
<evidence type="ECO:0000256" key="3">
    <source>
        <dbReference type="ARBA" id="ARBA00022741"/>
    </source>
</evidence>
<evidence type="ECO:0000256" key="6">
    <source>
        <dbReference type="RuleBase" id="RU003811"/>
    </source>
</evidence>